<dbReference type="SUPFAM" id="SSF46689">
    <property type="entry name" value="Homeodomain-like"/>
    <property type="match status" value="1"/>
</dbReference>
<dbReference type="RefSeq" id="WP_164624966.1">
    <property type="nucleotide sequence ID" value="NZ_JAAIVJ010000004.1"/>
</dbReference>
<accession>A0A6M0QU02</accession>
<dbReference type="PANTHER" id="PTHR30055">
    <property type="entry name" value="HTH-TYPE TRANSCRIPTIONAL REGULATOR RUTR"/>
    <property type="match status" value="1"/>
</dbReference>
<evidence type="ECO:0000313" key="8">
    <source>
        <dbReference type="Proteomes" id="UP000477782"/>
    </source>
</evidence>
<keyword evidence="3 5" id="KW-0238">DNA-binding</keyword>
<feature type="domain" description="HTH tetR-type" evidence="6">
    <location>
        <begin position="12"/>
        <end position="72"/>
    </location>
</feature>
<gene>
    <name evidence="7" type="ORF">G4Z14_09190</name>
</gene>
<evidence type="ECO:0000256" key="2">
    <source>
        <dbReference type="ARBA" id="ARBA00023015"/>
    </source>
</evidence>
<reference evidence="7 8" key="1">
    <citation type="submission" date="2020-02" db="EMBL/GenBank/DDBJ databases">
        <authorList>
            <person name="Chen W.-M."/>
        </authorList>
    </citation>
    <scope>NUCLEOTIDE SEQUENCE [LARGE SCALE GENOMIC DNA]</scope>
    <source>
        <strain evidence="7 8">KMS-5</strain>
    </source>
</reference>
<dbReference type="Pfam" id="PF13977">
    <property type="entry name" value="TetR_C_6"/>
    <property type="match status" value="1"/>
</dbReference>
<dbReference type="InterPro" id="IPR036271">
    <property type="entry name" value="Tet_transcr_reg_TetR-rel_C_sf"/>
</dbReference>
<dbReference type="PROSITE" id="PS50977">
    <property type="entry name" value="HTH_TETR_2"/>
    <property type="match status" value="1"/>
</dbReference>
<dbReference type="InterPro" id="IPR001647">
    <property type="entry name" value="HTH_TetR"/>
</dbReference>
<dbReference type="Gene3D" id="1.10.357.10">
    <property type="entry name" value="Tetracycline Repressor, domain 2"/>
    <property type="match status" value="1"/>
</dbReference>
<keyword evidence="1" id="KW-0678">Repressor</keyword>
<dbReference type="InterPro" id="IPR050109">
    <property type="entry name" value="HTH-type_TetR-like_transc_reg"/>
</dbReference>
<evidence type="ECO:0000256" key="4">
    <source>
        <dbReference type="ARBA" id="ARBA00023163"/>
    </source>
</evidence>
<evidence type="ECO:0000256" key="3">
    <source>
        <dbReference type="ARBA" id="ARBA00023125"/>
    </source>
</evidence>
<evidence type="ECO:0000256" key="1">
    <source>
        <dbReference type="ARBA" id="ARBA00022491"/>
    </source>
</evidence>
<keyword evidence="4" id="KW-0804">Transcription</keyword>
<keyword evidence="2" id="KW-0805">Transcription regulation</keyword>
<organism evidence="7 8">
    <name type="scientific">Tabrizicola oligotrophica</name>
    <dbReference type="NCBI Taxonomy" id="2710650"/>
    <lineage>
        <taxon>Bacteria</taxon>
        <taxon>Pseudomonadati</taxon>
        <taxon>Pseudomonadota</taxon>
        <taxon>Alphaproteobacteria</taxon>
        <taxon>Rhodobacterales</taxon>
        <taxon>Paracoccaceae</taxon>
        <taxon>Tabrizicola</taxon>
    </lineage>
</organism>
<comment type="caution">
    <text evidence="7">The sequence shown here is derived from an EMBL/GenBank/DDBJ whole genome shotgun (WGS) entry which is preliminary data.</text>
</comment>
<evidence type="ECO:0000259" key="6">
    <source>
        <dbReference type="PROSITE" id="PS50977"/>
    </source>
</evidence>
<protein>
    <submittedName>
        <fullName evidence="7">TetR family transcriptional regulator</fullName>
    </submittedName>
</protein>
<dbReference type="InterPro" id="IPR009057">
    <property type="entry name" value="Homeodomain-like_sf"/>
</dbReference>
<evidence type="ECO:0000313" key="7">
    <source>
        <dbReference type="EMBL" id="NEY90471.1"/>
    </source>
</evidence>
<dbReference type="SUPFAM" id="SSF48498">
    <property type="entry name" value="Tetracyclin repressor-like, C-terminal domain"/>
    <property type="match status" value="1"/>
</dbReference>
<dbReference type="EMBL" id="JAAIVJ010000004">
    <property type="protein sequence ID" value="NEY90471.1"/>
    <property type="molecule type" value="Genomic_DNA"/>
</dbReference>
<dbReference type="PANTHER" id="PTHR30055:SF228">
    <property type="entry name" value="TRANSCRIPTIONAL REGULATOR-RELATED"/>
    <property type="match status" value="1"/>
</dbReference>
<dbReference type="InterPro" id="IPR039538">
    <property type="entry name" value="BetI_C"/>
</dbReference>
<proteinExistence type="predicted"/>
<keyword evidence="8" id="KW-1185">Reference proteome</keyword>
<sequence>MTAPKYKRLAPEDRAAELVEAGLKVLAKGGITAFTIDNLCKASGASRGLIGHHFGGKDGLLAACYAAAYAPLLQVIGTDTPLPLGALLDDLLSDRQFQRDGLNIWLALWGEIAVNPALRAEHLRQYDRYHRAIAAAIASHALAHGRQVDPSRLASGLIALIDGLWVEICIAPDRMDPPAARQLVEAFLAPHTGPLR</sequence>
<dbReference type="AlphaFoldDB" id="A0A6M0QU02"/>
<dbReference type="GO" id="GO:0000976">
    <property type="term" value="F:transcription cis-regulatory region binding"/>
    <property type="evidence" value="ECO:0007669"/>
    <property type="project" value="TreeGrafter"/>
</dbReference>
<evidence type="ECO:0000256" key="5">
    <source>
        <dbReference type="PROSITE-ProRule" id="PRU00335"/>
    </source>
</evidence>
<dbReference type="Pfam" id="PF00440">
    <property type="entry name" value="TetR_N"/>
    <property type="match status" value="1"/>
</dbReference>
<dbReference type="Proteomes" id="UP000477782">
    <property type="component" value="Unassembled WGS sequence"/>
</dbReference>
<name>A0A6M0QU02_9RHOB</name>
<dbReference type="GO" id="GO:0003700">
    <property type="term" value="F:DNA-binding transcription factor activity"/>
    <property type="evidence" value="ECO:0007669"/>
    <property type="project" value="TreeGrafter"/>
</dbReference>
<feature type="DNA-binding region" description="H-T-H motif" evidence="5">
    <location>
        <begin position="35"/>
        <end position="54"/>
    </location>
</feature>